<dbReference type="Proteomes" id="UP001154255">
    <property type="component" value="Unassembled WGS sequence"/>
</dbReference>
<evidence type="ECO:0000313" key="2">
    <source>
        <dbReference type="EMBL" id="CAI3922346.1"/>
    </source>
</evidence>
<evidence type="ECO:0000313" key="4">
    <source>
        <dbReference type="Proteomes" id="UP001154255"/>
    </source>
</evidence>
<keyword evidence="5" id="KW-1185">Reference proteome</keyword>
<dbReference type="Proteomes" id="UP001154259">
    <property type="component" value="Unassembled WGS sequence"/>
</dbReference>
<name>A0A9W4XC38_9PROT</name>
<evidence type="ECO:0000313" key="5">
    <source>
        <dbReference type="Proteomes" id="UP001154259"/>
    </source>
</evidence>
<proteinExistence type="predicted"/>
<feature type="compositionally biased region" description="Basic and acidic residues" evidence="1">
    <location>
        <begin position="7"/>
        <end position="18"/>
    </location>
</feature>
<evidence type="ECO:0000313" key="3">
    <source>
        <dbReference type="EMBL" id="CAI3938897.1"/>
    </source>
</evidence>
<evidence type="ECO:0000256" key="1">
    <source>
        <dbReference type="SAM" id="MobiDB-lite"/>
    </source>
</evidence>
<organism evidence="2 4">
    <name type="scientific">Commensalibacter communis</name>
    <dbReference type="NCBI Taxonomy" id="2972786"/>
    <lineage>
        <taxon>Bacteria</taxon>
        <taxon>Pseudomonadati</taxon>
        <taxon>Pseudomonadota</taxon>
        <taxon>Alphaproteobacteria</taxon>
        <taxon>Acetobacterales</taxon>
        <taxon>Acetobacteraceae</taxon>
    </lineage>
</organism>
<feature type="region of interest" description="Disordered" evidence="1">
    <location>
        <begin position="1"/>
        <end position="29"/>
    </location>
</feature>
<reference evidence="2" key="1">
    <citation type="submission" date="2022-10" db="EMBL/GenBank/DDBJ databases">
        <authorList>
            <person name="Botero Cardona J."/>
        </authorList>
    </citation>
    <scope>NUCLEOTIDE SEQUENCE</scope>
    <source>
        <strain evidence="2">LMG 31819</strain>
        <strain evidence="3">R-53529</strain>
    </source>
</reference>
<comment type="caution">
    <text evidence="2">The sequence shown here is derived from an EMBL/GenBank/DDBJ whole genome shotgun (WGS) entry which is preliminary data.</text>
</comment>
<dbReference type="AlphaFoldDB" id="A0A9W4XC38"/>
<dbReference type="EMBL" id="CAMXCS010000001">
    <property type="protein sequence ID" value="CAI3938897.1"/>
    <property type="molecule type" value="Genomic_DNA"/>
</dbReference>
<sequence length="158" mass="18301">MSQLSDKNQKPVEQEKITSRSTGKPRRSMKRRIMQRVIFALLFSAAVIGAQEMGWLNNISRQWTKQKVNWMDNKQVTQYLRTVITDNQLTQTPTNCLVFVINNDNGGEIVNMQVREQHNSSCSNTRTDFPVLFTFRVNRTDGNIQVDKGSPNHFYPIH</sequence>
<protein>
    <submittedName>
        <fullName evidence="2">Uncharacterized protein</fullName>
    </submittedName>
</protein>
<accession>A0A9W4XC38</accession>
<dbReference type="RefSeq" id="WP_271789405.1">
    <property type="nucleotide sequence ID" value="NZ_CAMXCJ010000001.1"/>
</dbReference>
<gene>
    <name evidence="3" type="ORF">R53529_LOCUS991</name>
    <name evidence="2" type="ORF">R53530_LOCUS110</name>
</gene>
<dbReference type="EMBL" id="CAMXCM010000001">
    <property type="protein sequence ID" value="CAI3922346.1"/>
    <property type="molecule type" value="Genomic_DNA"/>
</dbReference>